<protein>
    <submittedName>
        <fullName evidence="1">Uncharacterized protein</fullName>
    </submittedName>
</protein>
<evidence type="ECO:0000313" key="1">
    <source>
        <dbReference type="EMBL" id="DAF49457.1"/>
    </source>
</evidence>
<reference evidence="1" key="1">
    <citation type="journal article" date="2021" name="Proc. Natl. Acad. Sci. U.S.A.">
        <title>A Catalog of Tens of Thousands of Viruses from Human Metagenomes Reveals Hidden Associations with Chronic Diseases.</title>
        <authorList>
            <person name="Tisza M.J."/>
            <person name="Buck C.B."/>
        </authorList>
    </citation>
    <scope>NUCLEOTIDE SEQUENCE</scope>
    <source>
        <strain evidence="1">CtI8Q15</strain>
    </source>
</reference>
<proteinExistence type="predicted"/>
<sequence length="30" mass="3763">MWRVRHLVFMMFYLDYRFVCCVTASKRVFG</sequence>
<organism evidence="1">
    <name type="scientific">Siphoviridae sp. ctI8Q15</name>
    <dbReference type="NCBI Taxonomy" id="2827832"/>
    <lineage>
        <taxon>Viruses</taxon>
        <taxon>Duplodnaviria</taxon>
        <taxon>Heunggongvirae</taxon>
        <taxon>Uroviricota</taxon>
        <taxon>Caudoviricetes</taxon>
    </lineage>
</organism>
<accession>A0A8S5SEP2</accession>
<name>A0A8S5SEP2_9CAUD</name>
<dbReference type="EMBL" id="BK032582">
    <property type="protein sequence ID" value="DAF49457.1"/>
    <property type="molecule type" value="Genomic_DNA"/>
</dbReference>